<dbReference type="Gene3D" id="3.90.1570.50">
    <property type="match status" value="1"/>
</dbReference>
<evidence type="ECO:0000256" key="9">
    <source>
        <dbReference type="ARBA" id="ARBA00023125"/>
    </source>
</evidence>
<dbReference type="InterPro" id="IPR051268">
    <property type="entry name" value="Type-I_R_enzyme_R_subunit"/>
</dbReference>
<keyword evidence="8 10" id="KW-0067">ATP-binding</keyword>
<dbReference type="InterPro" id="IPR007409">
    <property type="entry name" value="Restrct_endonuc_type1_HsdR_N"/>
</dbReference>
<dbReference type="Pfam" id="PF18766">
    <property type="entry name" value="SWI2_SNF2"/>
    <property type="match status" value="1"/>
</dbReference>
<dbReference type="InterPro" id="IPR027417">
    <property type="entry name" value="P-loop_NTPase"/>
</dbReference>
<dbReference type="Pfam" id="PF22679">
    <property type="entry name" value="T1R_D3-like"/>
    <property type="match status" value="1"/>
</dbReference>
<dbReference type="EC" id="3.1.21.3" evidence="10"/>
<evidence type="ECO:0000256" key="5">
    <source>
        <dbReference type="ARBA" id="ARBA00022747"/>
    </source>
</evidence>
<evidence type="ECO:0000256" key="3">
    <source>
        <dbReference type="ARBA" id="ARBA00022722"/>
    </source>
</evidence>
<dbReference type="Gene3D" id="3.40.50.300">
    <property type="entry name" value="P-loop containing nucleotide triphosphate hydrolases"/>
    <property type="match status" value="2"/>
</dbReference>
<dbReference type="PATRIC" id="fig|1310613.3.peg.3022"/>
<evidence type="ECO:0000256" key="4">
    <source>
        <dbReference type="ARBA" id="ARBA00022741"/>
    </source>
</evidence>
<feature type="coiled-coil region" evidence="11">
    <location>
        <begin position="912"/>
        <end position="939"/>
    </location>
</feature>
<feature type="domain" description="Helicase ATP-binding" evidence="12">
    <location>
        <begin position="301"/>
        <end position="463"/>
    </location>
</feature>
<keyword evidence="3" id="KW-0540">Nuclease</keyword>
<keyword evidence="4 10" id="KW-0547">Nucleotide-binding</keyword>
<evidence type="ECO:0000256" key="1">
    <source>
        <dbReference type="ARBA" id="ARBA00000851"/>
    </source>
</evidence>
<keyword evidence="6" id="KW-0255">Endonuclease</keyword>
<dbReference type="PROSITE" id="PS51192">
    <property type="entry name" value="HELICASE_ATP_BIND_1"/>
    <property type="match status" value="1"/>
</dbReference>
<keyword evidence="5 10" id="KW-0680">Restriction system</keyword>
<evidence type="ECO:0000256" key="10">
    <source>
        <dbReference type="RuleBase" id="RU364115"/>
    </source>
</evidence>
<feature type="coiled-coil region" evidence="11">
    <location>
        <begin position="576"/>
        <end position="603"/>
    </location>
</feature>
<dbReference type="InterPro" id="IPR004473">
    <property type="entry name" value="Restrct_endonuc_typeI_HsdR"/>
</dbReference>
<dbReference type="InterPro" id="IPR014001">
    <property type="entry name" value="Helicase_ATP-bd"/>
</dbReference>
<name>A0A009HK13_ACIB9</name>
<comment type="catalytic activity">
    <reaction evidence="1 10">
        <text>Endonucleolytic cleavage of DNA to give random double-stranded fragments with terminal 5'-phosphates, ATP is simultaneously hydrolyzed.</text>
        <dbReference type="EC" id="3.1.21.3"/>
    </reaction>
</comment>
<evidence type="ECO:0000259" key="12">
    <source>
        <dbReference type="PROSITE" id="PS51192"/>
    </source>
</evidence>
<dbReference type="EMBL" id="JEWH01000049">
    <property type="protein sequence ID" value="EXB04467.1"/>
    <property type="molecule type" value="Genomic_DNA"/>
</dbReference>
<dbReference type="PANTHER" id="PTHR30195">
    <property type="entry name" value="TYPE I SITE-SPECIFIC DEOXYRIBONUCLEASE PROTEIN SUBUNIT M AND R"/>
    <property type="match status" value="1"/>
</dbReference>
<comment type="similarity">
    <text evidence="2 10">Belongs to the HsdR family.</text>
</comment>
<comment type="caution">
    <text evidence="13">The sequence shown here is derived from an EMBL/GenBank/DDBJ whole genome shotgun (WGS) entry which is preliminary data.</text>
</comment>
<organism evidence="13 14">
    <name type="scientific">Acinetobacter baumannii (strain 1295743)</name>
    <dbReference type="NCBI Taxonomy" id="1310613"/>
    <lineage>
        <taxon>Bacteria</taxon>
        <taxon>Pseudomonadati</taxon>
        <taxon>Pseudomonadota</taxon>
        <taxon>Gammaproteobacteria</taxon>
        <taxon>Moraxellales</taxon>
        <taxon>Moraxellaceae</taxon>
        <taxon>Acinetobacter</taxon>
        <taxon>Acinetobacter calcoaceticus/baumannii complex</taxon>
    </lineage>
</organism>
<evidence type="ECO:0000313" key="14">
    <source>
        <dbReference type="Proteomes" id="UP000020595"/>
    </source>
</evidence>
<comment type="function">
    <text evidence="10">Subunit R is required for both nuclease and ATPase activities, but not for modification.</text>
</comment>
<dbReference type="RefSeq" id="WP_032051555.1">
    <property type="nucleotide sequence ID" value="NZ_JEWH01000049.1"/>
</dbReference>
<dbReference type="CDD" id="cd18800">
    <property type="entry name" value="SF2_C_EcoR124I-like"/>
    <property type="match status" value="1"/>
</dbReference>
<dbReference type="GO" id="GO:0003677">
    <property type="term" value="F:DNA binding"/>
    <property type="evidence" value="ECO:0007669"/>
    <property type="project" value="UniProtKB-KW"/>
</dbReference>
<dbReference type="Proteomes" id="UP000020595">
    <property type="component" value="Unassembled WGS sequence"/>
</dbReference>
<dbReference type="PANTHER" id="PTHR30195:SF15">
    <property type="entry name" value="TYPE I RESTRICTION ENZYME HINDI ENDONUCLEASE SUBUNIT"/>
    <property type="match status" value="1"/>
</dbReference>
<dbReference type="InterPro" id="IPR055180">
    <property type="entry name" value="HsdR_RecA-like_helicase_dom_2"/>
</dbReference>
<dbReference type="GO" id="GO:0005524">
    <property type="term" value="F:ATP binding"/>
    <property type="evidence" value="ECO:0007669"/>
    <property type="project" value="UniProtKB-KW"/>
</dbReference>
<dbReference type="GO" id="GO:0009035">
    <property type="term" value="F:type I site-specific deoxyribonuclease activity"/>
    <property type="evidence" value="ECO:0007669"/>
    <property type="project" value="UniProtKB-EC"/>
</dbReference>
<keyword evidence="7 10" id="KW-0378">Hydrolase</keyword>
<dbReference type="SMART" id="SM00487">
    <property type="entry name" value="DEXDc"/>
    <property type="match status" value="1"/>
</dbReference>
<dbReference type="AlphaFoldDB" id="A0A009HK13"/>
<protein>
    <recommendedName>
        <fullName evidence="10">Type I restriction enzyme endonuclease subunit</fullName>
        <shortName evidence="10">R protein</shortName>
        <ecNumber evidence="10">3.1.21.3</ecNumber>
    </recommendedName>
</protein>
<keyword evidence="9 10" id="KW-0238">DNA-binding</keyword>
<dbReference type="InterPro" id="IPR040980">
    <property type="entry name" value="SWI2_SNF2"/>
</dbReference>
<dbReference type="CDD" id="cd22332">
    <property type="entry name" value="HsdR_N"/>
    <property type="match status" value="1"/>
</dbReference>
<evidence type="ECO:0000256" key="6">
    <source>
        <dbReference type="ARBA" id="ARBA00022759"/>
    </source>
</evidence>
<sequence>MANAKFSEENLIQKPAIKILKERLGWRTTHAYDDEWKDGKSIFGRESEQQVVLLNDLKEALEKINPDVPAEAIKNTIKYLKDRRTYGTSAIAENKHRYEQDLLIGYKTQAPDPKTKKIKDYTVKIIDFKEVGNNLFHAVDELWVKSAITSERRRPDLICFVNGLPLVFFEFKGVNIDVNRAFKGNLSDYKDKIPQLFDFNAITILSNGEEAKYGTFTSPLEFYGQWKRNDEDDPEPPENTSQLKRLLYGILDKTRLLDLVENFITFEGEGDKTVKIIAKNHQYLGVNRVIERLVSQDPKDVAERKAGRLGVYWHTQGSGKSFSMLFFTEKVLRKISANYRFVIITDRIELDDQISKLYSDCGKAEKVNDQAVSGEQLRKKLTHSNDKYIFTTVHKFNQLVTEPYSIADNIIVISDEAHRSQYGDLARNMRAALPNAKYLGFTGTPLMDSPEDQKTKEWFGDYVSIYDFKRAILDGATVPLIYENHGAQLSIANPDELNDRIQKVIDAAKKKGKSEADIERLIRQASADYNILTSPKRLKIIAQDVVDHYKARWLLGTDQSPCNKGMLICLDRNTCLKMYELISEKWQEAIKKQREELAEEEIIHCHDPDILDEKRKHLAWMQETQFAVVVSSEQSEIEEVAKFNDHNGKPLDILKHREIMQKRKLDEEFKDSHHPLRFVIVCAMWLTGFDVKSLSTLYIDKPMQNHTLMQAIARANRVAPGKKQGTIIDYNGMLQSLRRALAVFSTGKNSAGKAEKIEADPLHDKAELLTEFGVYLKNLIKYAESKKVPYDALKNASDEERLELLLQSKDALSVTKQTKATFIAMFNDLDLRKENLLPCDELSMYQADLSTLKALYRRLSKREDGSDITFELRQIQNYVNHHLDAKDKDGKDAEYDLSAIDFHRLKVEFEKLKHKKNVLMELQERIEKAIARLTAINGDRAKFYEDYQKIITTINEDISDVTIQKVFEELMKVYEDLTEEETRYVREELDNDLELALFDKLKKPNLSEKEEKAVKKIAQELLIKIQFALSQGVNWINQESNKAKLMEVLNSEIILTENLSWETFNYNDRKEKADSIFDYVLTHTDLIMNRQMYS</sequence>
<evidence type="ECO:0000313" key="13">
    <source>
        <dbReference type="EMBL" id="EXB04467.1"/>
    </source>
</evidence>
<evidence type="ECO:0000256" key="2">
    <source>
        <dbReference type="ARBA" id="ARBA00008598"/>
    </source>
</evidence>
<evidence type="ECO:0000256" key="11">
    <source>
        <dbReference type="SAM" id="Coils"/>
    </source>
</evidence>
<dbReference type="NCBIfam" id="TIGR00348">
    <property type="entry name" value="hsdR"/>
    <property type="match status" value="1"/>
</dbReference>
<proteinExistence type="inferred from homology"/>
<comment type="subunit">
    <text evidence="10">The type I restriction/modification system is composed of three polypeptides R, M and S.</text>
</comment>
<accession>A0A009HK13</accession>
<reference evidence="13 14" key="1">
    <citation type="submission" date="2014-02" db="EMBL/GenBank/DDBJ databases">
        <title>Comparative genomics and transcriptomics to identify genetic mechanisms underlying the emergence of carbapenem resistant Acinetobacter baumannii (CRAb).</title>
        <authorList>
            <person name="Harris A.D."/>
            <person name="Johnson K.J."/>
            <person name="George J."/>
            <person name="Shefchek K."/>
            <person name="Daugherty S.C."/>
            <person name="Parankush S."/>
            <person name="Sadzewicz L."/>
            <person name="Tallon L."/>
            <person name="Sengamalay N."/>
            <person name="Hazen T.H."/>
            <person name="Rasko D.A."/>
        </authorList>
    </citation>
    <scope>NUCLEOTIDE SEQUENCE [LARGE SCALE GENOMIC DNA]</scope>
    <source>
        <strain evidence="13 14">1295743</strain>
    </source>
</reference>
<keyword evidence="11" id="KW-0175">Coiled coil</keyword>
<evidence type="ECO:0000256" key="7">
    <source>
        <dbReference type="ARBA" id="ARBA00022801"/>
    </source>
</evidence>
<gene>
    <name evidence="13" type="ORF">J512_3141</name>
</gene>
<dbReference type="GO" id="GO:0009307">
    <property type="term" value="P:DNA restriction-modification system"/>
    <property type="evidence" value="ECO:0007669"/>
    <property type="project" value="UniProtKB-KW"/>
</dbReference>
<dbReference type="SUPFAM" id="SSF52540">
    <property type="entry name" value="P-loop containing nucleoside triphosphate hydrolases"/>
    <property type="match status" value="2"/>
</dbReference>
<evidence type="ECO:0000256" key="8">
    <source>
        <dbReference type="ARBA" id="ARBA00022840"/>
    </source>
</evidence>
<dbReference type="Pfam" id="PF04313">
    <property type="entry name" value="HSDR_N"/>
    <property type="match status" value="1"/>
</dbReference>